<dbReference type="Pfam" id="PF00637">
    <property type="entry name" value="Clathrin"/>
    <property type="match status" value="1"/>
</dbReference>
<feature type="non-terminal residue" evidence="3">
    <location>
        <position position="1"/>
    </location>
</feature>
<dbReference type="Proteomes" id="UP000824469">
    <property type="component" value="Unassembled WGS sequence"/>
</dbReference>
<sequence length="982" mass="108404">MGKDRSVFTIATEIDVSKIAGGISGCELHSAALRKVSDTQILIYLGTQNGKILLLSWDTSSHIILSACRTLGHHAVKGIYALQESSKVAVFADDFVVLVDTYLQGPLRSFPFSKGASAMTTRILSPSNSSKEEGEELEADPSRHAQGFLHKLGRTNRKVSANKLGFARKGRNSQLAVAAGKRIFLCEVDSEHPQNVAGERDIAVREIVCPEGVVSMAWADKSIIVGTRDEYMVIALGKANGNANGNVSPIFALPDAATPPLLKCFANNGQGEVLLIVDNVGIIVNTSGQPTAGSMVFKARPDSIGQSGPYVVMAKNGQLEVYHRKTGSLIQSLSLTVTGHSVIADDIEGKFIVVATQSKVSCLRKVPVEEQLKELLRKKDYDEAVCLAEECVSEGEGIHAKQRLSLVHAQAGFQLLFDLQFTDAIDHFLQSEVMQPSEIFPFIMPDPNRWSSMIPRNRYWGLHPPPQPLEEVIENGLSNIQRGFFLKKAGISSGICAVGETIPPSTSSRSALLELAIQNIIRYLKASRDKGLALVVKEGVDTLLMYLYRVLGLTEEMEHLASSENSCVVEELEALLEESGHLRTLAFLYSSKGLQIRALEIWQILAQRNSQGSAVAWKIGKESTGLTRDQLAAAAEAAQLLEESSDHRLVLQHLAWIIGMNQDLGIKVLTSLKRSRPLPPDEVFSSVDARAFDVHRRYLQWLIEEQGLDDIRFHTSYALLLAKEAIGTSESFTQSVTSNENVAQRTANCILNEAKQALNDSFYTPEETEEPDEETGKQCICKSSRDRLQSFLLSSDKYDAKEVLQLIKGSELWPEQAILYKKLGEETSALQILALKLEDSDAAEQYCAELGRPEAYMQLLDMYLEPGEGKEPMYKAAVRLLHCHGELLDPLQVLEALSPDMPLQLASETISRMLRARVHHHRQGQIVQNLSRAVNLDARLARFEERSRQVQINDESLCDACHARLGTKLFAMYPNDSVVCYK</sequence>
<evidence type="ECO:0000313" key="4">
    <source>
        <dbReference type="Proteomes" id="UP000824469"/>
    </source>
</evidence>
<dbReference type="InterPro" id="IPR055358">
    <property type="entry name" value="CHCR"/>
</dbReference>
<feature type="domain" description="CNH" evidence="2">
    <location>
        <begin position="25"/>
        <end position="348"/>
    </location>
</feature>
<evidence type="ECO:0000256" key="1">
    <source>
        <dbReference type="PROSITE-ProRule" id="PRU01006"/>
    </source>
</evidence>
<dbReference type="GO" id="GO:0034058">
    <property type="term" value="P:endosomal vesicle fusion"/>
    <property type="evidence" value="ECO:0007669"/>
    <property type="project" value="TreeGrafter"/>
</dbReference>
<dbReference type="GO" id="GO:0006914">
    <property type="term" value="P:autophagy"/>
    <property type="evidence" value="ECO:0007669"/>
    <property type="project" value="TreeGrafter"/>
</dbReference>
<dbReference type="PROSITE" id="PS50236">
    <property type="entry name" value="CHCR"/>
    <property type="match status" value="1"/>
</dbReference>
<dbReference type="GO" id="GO:0016020">
    <property type="term" value="C:membrane"/>
    <property type="evidence" value="ECO:0007669"/>
    <property type="project" value="TreeGrafter"/>
</dbReference>
<comment type="caution">
    <text evidence="3">The sequence shown here is derived from an EMBL/GenBank/DDBJ whole genome shotgun (WGS) entry which is preliminary data.</text>
</comment>
<dbReference type="InterPro" id="IPR000547">
    <property type="entry name" value="Clathrin_H-chain/VPS_repeat"/>
</dbReference>
<dbReference type="AlphaFoldDB" id="A0AA38GFC0"/>
<dbReference type="Pfam" id="PF00780">
    <property type="entry name" value="CNH"/>
    <property type="match status" value="1"/>
</dbReference>
<dbReference type="PROSITE" id="PS50219">
    <property type="entry name" value="CNH"/>
    <property type="match status" value="1"/>
</dbReference>
<gene>
    <name evidence="3" type="ORF">KI387_016865</name>
</gene>
<dbReference type="InterPro" id="IPR019453">
    <property type="entry name" value="VPS39/TGFA1_Znf"/>
</dbReference>
<dbReference type="InterPro" id="IPR001180">
    <property type="entry name" value="CNH_dom"/>
</dbReference>
<evidence type="ECO:0000313" key="3">
    <source>
        <dbReference type="EMBL" id="KAH9322226.1"/>
    </source>
</evidence>
<dbReference type="EMBL" id="JAHRHJ020000003">
    <property type="protein sequence ID" value="KAH9322226.1"/>
    <property type="molecule type" value="Genomic_DNA"/>
</dbReference>
<dbReference type="InterPro" id="IPR019452">
    <property type="entry name" value="VPS39/TGF_beta_rcpt-assoc_1"/>
</dbReference>
<accession>A0AA38GFC0</accession>
<organism evidence="3 4">
    <name type="scientific">Taxus chinensis</name>
    <name type="common">Chinese yew</name>
    <name type="synonym">Taxus wallichiana var. chinensis</name>
    <dbReference type="NCBI Taxonomy" id="29808"/>
    <lineage>
        <taxon>Eukaryota</taxon>
        <taxon>Viridiplantae</taxon>
        <taxon>Streptophyta</taxon>
        <taxon>Embryophyta</taxon>
        <taxon>Tracheophyta</taxon>
        <taxon>Spermatophyta</taxon>
        <taxon>Pinopsida</taxon>
        <taxon>Pinidae</taxon>
        <taxon>Conifers II</taxon>
        <taxon>Cupressales</taxon>
        <taxon>Taxaceae</taxon>
        <taxon>Taxus</taxon>
    </lineage>
</organism>
<evidence type="ECO:0000259" key="2">
    <source>
        <dbReference type="PROSITE" id="PS50219"/>
    </source>
</evidence>
<name>A0AA38GFC0_TAXCH</name>
<dbReference type="InterPro" id="IPR032914">
    <property type="entry name" value="Vam6/VPS39/TRAP1"/>
</dbReference>
<reference evidence="3 4" key="1">
    <citation type="journal article" date="2021" name="Nat. Plants">
        <title>The Taxus genome provides insights into paclitaxel biosynthesis.</title>
        <authorList>
            <person name="Xiong X."/>
            <person name="Gou J."/>
            <person name="Liao Q."/>
            <person name="Li Y."/>
            <person name="Zhou Q."/>
            <person name="Bi G."/>
            <person name="Li C."/>
            <person name="Du R."/>
            <person name="Wang X."/>
            <person name="Sun T."/>
            <person name="Guo L."/>
            <person name="Liang H."/>
            <person name="Lu P."/>
            <person name="Wu Y."/>
            <person name="Zhang Z."/>
            <person name="Ro D.K."/>
            <person name="Shang Y."/>
            <person name="Huang S."/>
            <person name="Yan J."/>
        </authorList>
    </citation>
    <scope>NUCLEOTIDE SEQUENCE [LARGE SCALE GENOMIC DNA]</scope>
    <source>
        <strain evidence="3">Ta-2019</strain>
    </source>
</reference>
<protein>
    <recommendedName>
        <fullName evidence="2">CNH domain-containing protein</fullName>
    </recommendedName>
</protein>
<dbReference type="PANTHER" id="PTHR12894:SF43">
    <property type="entry name" value="VACUOLAR SORTING PROTEIN 3"/>
    <property type="match status" value="1"/>
</dbReference>
<feature type="repeat" description="CHCR" evidence="1">
    <location>
        <begin position="668"/>
        <end position="872"/>
    </location>
</feature>
<dbReference type="PANTHER" id="PTHR12894">
    <property type="entry name" value="CNH DOMAIN CONTAINING"/>
    <property type="match status" value="1"/>
</dbReference>
<dbReference type="OMA" id="QCLECYD"/>
<dbReference type="GO" id="GO:0006886">
    <property type="term" value="P:intracellular protein transport"/>
    <property type="evidence" value="ECO:0007669"/>
    <property type="project" value="UniProtKB-UniRule"/>
</dbReference>
<proteinExistence type="predicted"/>
<dbReference type="GO" id="GO:0005737">
    <property type="term" value="C:cytoplasm"/>
    <property type="evidence" value="ECO:0007669"/>
    <property type="project" value="TreeGrafter"/>
</dbReference>
<dbReference type="Pfam" id="PF10367">
    <property type="entry name" value="zf-Vps39_C"/>
    <property type="match status" value="1"/>
</dbReference>
<keyword evidence="4" id="KW-1185">Reference proteome</keyword>
<dbReference type="Pfam" id="PF10366">
    <property type="entry name" value="Vps39_1"/>
    <property type="match status" value="1"/>
</dbReference>